<dbReference type="PANTHER" id="PTHR30461">
    <property type="entry name" value="DNA-INVERTASE FROM LAMBDOID PROPHAGE"/>
    <property type="match status" value="1"/>
</dbReference>
<dbReference type="Gene3D" id="3.90.1750.20">
    <property type="entry name" value="Putative Large Serine Recombinase, Chain B, Domain 2"/>
    <property type="match status" value="1"/>
</dbReference>
<dbReference type="InterPro" id="IPR050639">
    <property type="entry name" value="SSR_resolvase"/>
</dbReference>
<proteinExistence type="predicted"/>
<reference evidence="2 3" key="1">
    <citation type="journal article" date="2019" name="Int. J. Syst. Evol. Microbiol.">
        <title>The Global Catalogue of Microorganisms (GCM) 10K type strain sequencing project: providing services to taxonomists for standard genome sequencing and annotation.</title>
        <authorList>
            <consortium name="The Broad Institute Genomics Platform"/>
            <consortium name="The Broad Institute Genome Sequencing Center for Infectious Disease"/>
            <person name="Wu L."/>
            <person name="Ma J."/>
        </authorList>
    </citation>
    <scope>NUCLEOTIDE SEQUENCE [LARGE SCALE GENOMIC DNA]</scope>
    <source>
        <strain evidence="2 3">JCM 16013</strain>
    </source>
</reference>
<feature type="domain" description="Recombinase" evidence="1">
    <location>
        <begin position="50"/>
        <end position="212"/>
    </location>
</feature>
<accession>A0ABN2SCC8</accession>
<evidence type="ECO:0000259" key="1">
    <source>
        <dbReference type="PROSITE" id="PS51737"/>
    </source>
</evidence>
<protein>
    <recommendedName>
        <fullName evidence="1">Recombinase domain-containing protein</fullName>
    </recommendedName>
</protein>
<dbReference type="PROSITE" id="PS51737">
    <property type="entry name" value="RECOMBINASE_DNA_BIND"/>
    <property type="match status" value="1"/>
</dbReference>
<dbReference type="PANTHER" id="PTHR30461:SF23">
    <property type="entry name" value="DNA RECOMBINASE-RELATED"/>
    <property type="match status" value="1"/>
</dbReference>
<dbReference type="InterPro" id="IPR025827">
    <property type="entry name" value="Zn_ribbon_recom_dom"/>
</dbReference>
<dbReference type="Pfam" id="PF13408">
    <property type="entry name" value="Zn_ribbon_recom"/>
    <property type="match status" value="1"/>
</dbReference>
<name>A0ABN2SCC8_9ACTN</name>
<dbReference type="InterPro" id="IPR011109">
    <property type="entry name" value="DNA_bind_recombinase_dom"/>
</dbReference>
<gene>
    <name evidence="2" type="ORF">GCM10009838_51710</name>
</gene>
<evidence type="ECO:0000313" key="3">
    <source>
        <dbReference type="Proteomes" id="UP001499854"/>
    </source>
</evidence>
<keyword evidence="3" id="KW-1185">Reference proteome</keyword>
<dbReference type="Proteomes" id="UP001499854">
    <property type="component" value="Unassembled WGS sequence"/>
</dbReference>
<organism evidence="2 3">
    <name type="scientific">Catenulispora subtropica</name>
    <dbReference type="NCBI Taxonomy" id="450798"/>
    <lineage>
        <taxon>Bacteria</taxon>
        <taxon>Bacillati</taxon>
        <taxon>Actinomycetota</taxon>
        <taxon>Actinomycetes</taxon>
        <taxon>Catenulisporales</taxon>
        <taxon>Catenulisporaceae</taxon>
        <taxon>Catenulispora</taxon>
    </lineage>
</organism>
<evidence type="ECO:0000313" key="2">
    <source>
        <dbReference type="EMBL" id="GAA1983590.1"/>
    </source>
</evidence>
<dbReference type="Pfam" id="PF07508">
    <property type="entry name" value="Recombinase"/>
    <property type="match status" value="1"/>
</dbReference>
<dbReference type="InterPro" id="IPR038109">
    <property type="entry name" value="DNA_bind_recomb_sf"/>
</dbReference>
<sequence>MIQTADNVEDLMAMLGILARREVIRARHRVIDAMAAQVSEQGRYEGGRVPYGLPLVDGRPHPNRRWARRGICLRYFAVDPATGPVVEWMFSMRQEGLSLARITRALNDAAIPCPSAEDPESNPHRTGKQWTLGTVREILLNPVYTGRMVWGRSRTDRELADPDNPGLGHIEVRRRNTPDKWAISPPGTHQPLVSDAGFIAVQNPRAERADAKHDYRLRGLLRCALCERTFEGHWVNQTPGYRCRHGHNSAKDPATPRPKSVHLREDRVLAKLPLLHRLLTAAEPATAITGAPASAARPITPSPEEVIDHLRGRALELRYDPRTRMLEAGNEHPVRITT</sequence>
<comment type="caution">
    <text evidence="2">The sequence shown here is derived from an EMBL/GenBank/DDBJ whole genome shotgun (WGS) entry which is preliminary data.</text>
</comment>
<dbReference type="EMBL" id="BAAAQM010000031">
    <property type="protein sequence ID" value="GAA1983590.1"/>
    <property type="molecule type" value="Genomic_DNA"/>
</dbReference>